<comment type="caution">
    <text evidence="2">The sequence shown here is derived from an EMBL/GenBank/DDBJ whole genome shotgun (WGS) entry which is preliminary data.</text>
</comment>
<proteinExistence type="predicted"/>
<name>A0AAD5SPQ2_9FUNG</name>
<dbReference type="Proteomes" id="UP001211907">
    <property type="component" value="Unassembled WGS sequence"/>
</dbReference>
<feature type="compositionally biased region" description="Polar residues" evidence="1">
    <location>
        <begin position="1"/>
        <end position="27"/>
    </location>
</feature>
<organism evidence="2 3">
    <name type="scientific">Physocladia obscura</name>
    <dbReference type="NCBI Taxonomy" id="109957"/>
    <lineage>
        <taxon>Eukaryota</taxon>
        <taxon>Fungi</taxon>
        <taxon>Fungi incertae sedis</taxon>
        <taxon>Chytridiomycota</taxon>
        <taxon>Chytridiomycota incertae sedis</taxon>
        <taxon>Chytridiomycetes</taxon>
        <taxon>Chytridiales</taxon>
        <taxon>Chytriomycetaceae</taxon>
        <taxon>Physocladia</taxon>
    </lineage>
</organism>
<reference evidence="2" key="1">
    <citation type="submission" date="2020-05" db="EMBL/GenBank/DDBJ databases">
        <title>Phylogenomic resolution of chytrid fungi.</title>
        <authorList>
            <person name="Stajich J.E."/>
            <person name="Amses K."/>
            <person name="Simmons R."/>
            <person name="Seto K."/>
            <person name="Myers J."/>
            <person name="Bonds A."/>
            <person name="Quandt C.A."/>
            <person name="Barry K."/>
            <person name="Liu P."/>
            <person name="Grigoriev I."/>
            <person name="Longcore J.E."/>
            <person name="James T.Y."/>
        </authorList>
    </citation>
    <scope>NUCLEOTIDE SEQUENCE</scope>
    <source>
        <strain evidence="2">JEL0513</strain>
    </source>
</reference>
<evidence type="ECO:0000256" key="1">
    <source>
        <dbReference type="SAM" id="MobiDB-lite"/>
    </source>
</evidence>
<dbReference type="AlphaFoldDB" id="A0AAD5SPQ2"/>
<dbReference type="EMBL" id="JADGJH010003435">
    <property type="protein sequence ID" value="KAJ3090950.1"/>
    <property type="molecule type" value="Genomic_DNA"/>
</dbReference>
<evidence type="ECO:0000313" key="2">
    <source>
        <dbReference type="EMBL" id="KAJ3090950.1"/>
    </source>
</evidence>
<gene>
    <name evidence="2" type="ORF">HK100_007310</name>
</gene>
<protein>
    <submittedName>
        <fullName evidence="2">Uncharacterized protein</fullName>
    </submittedName>
</protein>
<feature type="region of interest" description="Disordered" evidence="1">
    <location>
        <begin position="1"/>
        <end position="52"/>
    </location>
</feature>
<evidence type="ECO:0000313" key="3">
    <source>
        <dbReference type="Proteomes" id="UP001211907"/>
    </source>
</evidence>
<accession>A0AAD5SPQ2</accession>
<keyword evidence="3" id="KW-1185">Reference proteome</keyword>
<feature type="compositionally biased region" description="Basic and acidic residues" evidence="1">
    <location>
        <begin position="32"/>
        <end position="47"/>
    </location>
</feature>
<sequence length="144" mass="15738">MIKNDNANQSLDVKDASANNNSESLGSSLPIESEKCDASHLPSKQEEPSTTFAPTLPLKITHKNMIKKNYANQTLDIKATSANLHTILSSFPTITIPAIVPAPIGLTVDVFDMFDDSEDPEKYAALYLVLDTLIKSPFVQTPNY</sequence>